<keyword evidence="4" id="KW-1185">Reference proteome</keyword>
<evidence type="ECO:0000313" key="3">
    <source>
        <dbReference type="EMBL" id="OUJ75929.1"/>
    </source>
</evidence>
<dbReference type="PANTHER" id="PTHR34977">
    <property type="entry name" value="UPF0337 PROTEIN YJBJ"/>
    <property type="match status" value="1"/>
</dbReference>
<feature type="domain" description="CsbD-like" evidence="2">
    <location>
        <begin position="15"/>
        <end position="66"/>
    </location>
</feature>
<dbReference type="InterPro" id="IPR036629">
    <property type="entry name" value="YjbJ_sf"/>
</dbReference>
<dbReference type="OrthoDB" id="9796058at2"/>
<dbReference type="Pfam" id="PF05532">
    <property type="entry name" value="CsbD"/>
    <property type="match status" value="1"/>
</dbReference>
<accession>A0A243WK00</accession>
<reference evidence="3 4" key="1">
    <citation type="submission" date="2017-01" db="EMBL/GenBank/DDBJ databases">
        <title>A new Hymenobacter.</title>
        <authorList>
            <person name="Liang Y."/>
            <person name="Feng F."/>
        </authorList>
    </citation>
    <scope>NUCLEOTIDE SEQUENCE [LARGE SCALE GENOMIC DNA]</scope>
    <source>
        <strain evidence="3">MIMBbqt21</strain>
    </source>
</reference>
<evidence type="ECO:0000313" key="4">
    <source>
        <dbReference type="Proteomes" id="UP000194873"/>
    </source>
</evidence>
<dbReference type="Gene3D" id="1.10.1470.10">
    <property type="entry name" value="YjbJ"/>
    <property type="match status" value="1"/>
</dbReference>
<evidence type="ECO:0000256" key="1">
    <source>
        <dbReference type="ARBA" id="ARBA00009129"/>
    </source>
</evidence>
<dbReference type="RefSeq" id="WP_086592176.1">
    <property type="nucleotide sequence ID" value="NZ_MTSE01000001.1"/>
</dbReference>
<organism evidence="3 4">
    <name type="scientific">Hymenobacter crusticola</name>
    <dbReference type="NCBI Taxonomy" id="1770526"/>
    <lineage>
        <taxon>Bacteria</taxon>
        <taxon>Pseudomonadati</taxon>
        <taxon>Bacteroidota</taxon>
        <taxon>Cytophagia</taxon>
        <taxon>Cytophagales</taxon>
        <taxon>Hymenobacteraceae</taxon>
        <taxon>Hymenobacter</taxon>
    </lineage>
</organism>
<dbReference type="InterPro" id="IPR008462">
    <property type="entry name" value="CsbD"/>
</dbReference>
<dbReference type="InterPro" id="IPR050423">
    <property type="entry name" value="UPF0337_stress_rsp"/>
</dbReference>
<gene>
    <name evidence="3" type="ORF">BXP70_01180</name>
</gene>
<sequence>MDVNNNNVDDSTELRARGGWNEVKGKAKQQWGNLTDDDLDYQEGQQDEWFGRLQQKTGHTIDEIKDWFHRNF</sequence>
<dbReference type="EMBL" id="MTSE01000001">
    <property type="protein sequence ID" value="OUJ75929.1"/>
    <property type="molecule type" value="Genomic_DNA"/>
</dbReference>
<name>A0A243WK00_9BACT</name>
<dbReference type="SUPFAM" id="SSF69047">
    <property type="entry name" value="Hypothetical protein YjbJ"/>
    <property type="match status" value="1"/>
</dbReference>
<dbReference type="PANTHER" id="PTHR34977:SF1">
    <property type="entry name" value="UPF0337 PROTEIN YJBJ"/>
    <property type="match status" value="1"/>
</dbReference>
<comment type="caution">
    <text evidence="3">The sequence shown here is derived from an EMBL/GenBank/DDBJ whole genome shotgun (WGS) entry which is preliminary data.</text>
</comment>
<dbReference type="Proteomes" id="UP000194873">
    <property type="component" value="Unassembled WGS sequence"/>
</dbReference>
<protein>
    <submittedName>
        <fullName evidence="3">CsbD family protein</fullName>
    </submittedName>
</protein>
<proteinExistence type="inferred from homology"/>
<comment type="similarity">
    <text evidence="1">Belongs to the UPF0337 (CsbD) family.</text>
</comment>
<dbReference type="AlphaFoldDB" id="A0A243WK00"/>
<evidence type="ECO:0000259" key="2">
    <source>
        <dbReference type="Pfam" id="PF05532"/>
    </source>
</evidence>